<comment type="caution">
    <text evidence="2">The sequence shown here is derived from an EMBL/GenBank/DDBJ whole genome shotgun (WGS) entry which is preliminary data.</text>
</comment>
<keyword evidence="1" id="KW-1133">Transmembrane helix</keyword>
<organism evidence="2 3">
    <name type="scientific">Pleomorphomonas carboxyditropha</name>
    <dbReference type="NCBI Taxonomy" id="2023338"/>
    <lineage>
        <taxon>Bacteria</taxon>
        <taxon>Pseudomonadati</taxon>
        <taxon>Pseudomonadota</taxon>
        <taxon>Alphaproteobacteria</taxon>
        <taxon>Hyphomicrobiales</taxon>
        <taxon>Pleomorphomonadaceae</taxon>
        <taxon>Pleomorphomonas</taxon>
    </lineage>
</organism>
<evidence type="ECO:0000256" key="1">
    <source>
        <dbReference type="SAM" id="Phobius"/>
    </source>
</evidence>
<dbReference type="RefSeq" id="WP_133121938.1">
    <property type="nucleotide sequence ID" value="NZ_NQVN01000029.1"/>
</dbReference>
<accession>A0A2G9WPI5</accession>
<dbReference type="OrthoDB" id="8427090at2"/>
<protein>
    <submittedName>
        <fullName evidence="2">Uncharacterized protein</fullName>
    </submittedName>
</protein>
<feature type="transmembrane region" description="Helical" evidence="1">
    <location>
        <begin position="140"/>
        <end position="163"/>
    </location>
</feature>
<feature type="transmembrane region" description="Helical" evidence="1">
    <location>
        <begin position="44"/>
        <end position="63"/>
    </location>
</feature>
<proteinExistence type="predicted"/>
<gene>
    <name evidence="2" type="ORF">CJ014_24590</name>
</gene>
<keyword evidence="3" id="KW-1185">Reference proteome</keyword>
<reference evidence="2 3" key="1">
    <citation type="submission" date="2017-08" db="EMBL/GenBank/DDBJ databases">
        <title>Pleomorphomonas carboxidotrophicus sp. nov., a new mesophilic hydrogenogenic carboxidotroph.</title>
        <authorList>
            <person name="Esquivel-Elizondo S."/>
            <person name="Krajmalnik-Brown R."/>
            <person name="Maldonado J."/>
        </authorList>
    </citation>
    <scope>NUCLEOTIDE SEQUENCE [LARGE SCALE GENOMIC DNA]</scope>
    <source>
        <strain evidence="2 3">SVCO-16</strain>
    </source>
</reference>
<dbReference type="AlphaFoldDB" id="A0A2G9WPI5"/>
<keyword evidence="1" id="KW-0472">Membrane</keyword>
<feature type="transmembrane region" description="Helical" evidence="1">
    <location>
        <begin position="16"/>
        <end position="35"/>
    </location>
</feature>
<evidence type="ECO:0000313" key="3">
    <source>
        <dbReference type="Proteomes" id="UP000231070"/>
    </source>
</evidence>
<sequence length="397" mass="45274">MEALAYRIFQTGNSNSLFFSWGMLFAFAAIVVALVKPKFRLGRAAYFFVMGLCLLFLGMRYFIDGFFLEALKNDYLFELLLASYSCLIIGTVLLGLASAARSNDAYGHWKNWYLGFIPIISLVLLFKRSQEPAKSGFPRLARNILLVILGLFLFGSGRMLTVLTDRNSEQIARNEQNDPQLQRKVGRYELQNRGLNGWLKEVAGNIHPPEIIDESTVMTSAEVDEATLRFVYERADGRVPYSRLWLNMKTYEMCKAANFIALIEAGGTIEKKYIGQQGVPLGEAKANTQLCEQLQVQIPQIVREIVNEWQMTRQLDSETVWSFSEYKDGKLNAYYDYSGDQKNIKWDDVRRRLCRGFMFVEAMAFGVDVRGVYRTPQKVEIADLVVNDASCEAFRGK</sequence>
<dbReference type="EMBL" id="NQVN01000029">
    <property type="protein sequence ID" value="PIO96629.1"/>
    <property type="molecule type" value="Genomic_DNA"/>
</dbReference>
<name>A0A2G9WPI5_9HYPH</name>
<keyword evidence="1" id="KW-0812">Transmembrane</keyword>
<feature type="transmembrane region" description="Helical" evidence="1">
    <location>
        <begin position="111"/>
        <end position="128"/>
    </location>
</feature>
<feature type="transmembrane region" description="Helical" evidence="1">
    <location>
        <begin position="75"/>
        <end position="99"/>
    </location>
</feature>
<dbReference type="Proteomes" id="UP000231070">
    <property type="component" value="Unassembled WGS sequence"/>
</dbReference>
<evidence type="ECO:0000313" key="2">
    <source>
        <dbReference type="EMBL" id="PIO96629.1"/>
    </source>
</evidence>